<evidence type="ECO:0000313" key="2">
    <source>
        <dbReference type="EMBL" id="NVN40549.1"/>
    </source>
</evidence>
<feature type="domain" description="tRNA-specific 2-thiouridylase MnmA-like C-terminal" evidence="1">
    <location>
        <begin position="16"/>
        <end position="35"/>
    </location>
</feature>
<comment type="caution">
    <text evidence="2">The sequence shown here is derived from an EMBL/GenBank/DDBJ whole genome shotgun (WGS) entry which is preliminary data.</text>
</comment>
<name>A0A850PD21_9PROT</name>
<keyword evidence="3" id="KW-1185">Reference proteome</keyword>
<gene>
    <name evidence="2" type="ORF">HUK82_08230</name>
</gene>
<proteinExistence type="predicted"/>
<protein>
    <submittedName>
        <fullName evidence="2">tRNA 2-thiouridine(34) synthase MnmA</fullName>
    </submittedName>
</protein>
<feature type="non-terminal residue" evidence="2">
    <location>
        <position position="1"/>
    </location>
</feature>
<dbReference type="InterPro" id="IPR046885">
    <property type="entry name" value="MnmA-like_C"/>
</dbReference>
<dbReference type="AlphaFoldDB" id="A0A850PD21"/>
<evidence type="ECO:0000313" key="3">
    <source>
        <dbReference type="Proteomes" id="UP000585665"/>
    </source>
</evidence>
<evidence type="ECO:0000259" key="1">
    <source>
        <dbReference type="Pfam" id="PF20258"/>
    </source>
</evidence>
<organism evidence="2 3">
    <name type="scientific">Ameyamaea chiangmaiensis</name>
    <dbReference type="NCBI Taxonomy" id="442969"/>
    <lineage>
        <taxon>Bacteria</taxon>
        <taxon>Pseudomonadati</taxon>
        <taxon>Pseudomonadota</taxon>
        <taxon>Alphaproteobacteria</taxon>
        <taxon>Acetobacterales</taxon>
        <taxon>Acetobacteraceae</taxon>
        <taxon>Ameyamaea</taxon>
    </lineage>
</organism>
<accession>A0A850PD21</accession>
<sequence>GERGAIVELDEGATPAPGQACVLYDGSRVLGGGFIRRPQA</sequence>
<dbReference type="RefSeq" id="WP_317134855.1">
    <property type="nucleotide sequence ID" value="NZ_JABXXR010000050.1"/>
</dbReference>
<dbReference type="Gene3D" id="2.40.30.10">
    <property type="entry name" value="Translation factors"/>
    <property type="match status" value="1"/>
</dbReference>
<dbReference type="EMBL" id="JABXXR010000050">
    <property type="protein sequence ID" value="NVN40549.1"/>
    <property type="molecule type" value="Genomic_DNA"/>
</dbReference>
<dbReference type="Pfam" id="PF20258">
    <property type="entry name" value="tRNA_Me_trans_C"/>
    <property type="match status" value="1"/>
</dbReference>
<dbReference type="Proteomes" id="UP000585665">
    <property type="component" value="Unassembled WGS sequence"/>
</dbReference>
<reference evidence="2 3" key="1">
    <citation type="submission" date="2020-06" db="EMBL/GenBank/DDBJ databases">
        <title>Description of novel acetic acid bacteria.</title>
        <authorList>
            <person name="Sombolestani A."/>
        </authorList>
    </citation>
    <scope>NUCLEOTIDE SEQUENCE [LARGE SCALE GENOMIC DNA]</scope>
    <source>
        <strain evidence="2 3">LMG 27010</strain>
    </source>
</reference>